<evidence type="ECO:0000256" key="1">
    <source>
        <dbReference type="SAM" id="MobiDB-lite"/>
    </source>
</evidence>
<sequence length="609" mass="66537">MKSTSALITLFVVPSGFGFEDNHGHIRGNVHLSRFNTFTIPIRDSVSADYYTETKAEKSPSQSDSRRQLVQQSHIRRAMSYDKLEASEEHHNLFLGSTSMLFNLHGTNVTPAKSSKSAKDPEAGEETPPKVPKDPKSGKETPKSEEENPKPISSKKAKSAKNQICPMSCEEGFVCNPTSGLCVEEGLVLSAVTSEYIENNAKAAESRIQLESTWTYKKEYNESNLPVPAHECTINMIALNQIPGEPLIKGGDIEYGCDDGSGLFSPLHLDKLQQKSLQGLAASGQVLYGKSQININGATFNQDGSITTPPGKPISVKARVNNEKVFLRRPRTTKASKRSVLLFRVTDVNGLVHEDNPDLMSDKVFGTKGDEINLKTQLAACSAGQYSIIPGTRPGFDISDLQSAPGVIDIKLDISLDNNRAAVRNAAISKAQEVMAHKFNLPNTTILTTYTDHTLFSLENCYQECGWAAYASIGSYYQIQTGAHEASSSIKAVTIHMLLCKCTNMVIISSLPCRGNQLAHSGGLDGGAYSDHMTFGEMCFNPAKIWQLHHSPHPVTVKYGPQVYEMIGIGEYRLQQETSRKAVALRIIVPGGIDKYIGFNSAKGANFQK</sequence>
<organism evidence="3 4">
    <name type="scientific">Cyclotella atomus</name>
    <dbReference type="NCBI Taxonomy" id="382360"/>
    <lineage>
        <taxon>Eukaryota</taxon>
        <taxon>Sar</taxon>
        <taxon>Stramenopiles</taxon>
        <taxon>Ochrophyta</taxon>
        <taxon>Bacillariophyta</taxon>
        <taxon>Coscinodiscophyceae</taxon>
        <taxon>Thalassiosirophycidae</taxon>
        <taxon>Stephanodiscales</taxon>
        <taxon>Stephanodiscaceae</taxon>
        <taxon>Cyclotella</taxon>
    </lineage>
</organism>
<reference evidence="3 4" key="1">
    <citation type="submission" date="2024-10" db="EMBL/GenBank/DDBJ databases">
        <title>Updated reference genomes for cyclostephanoid diatoms.</title>
        <authorList>
            <person name="Roberts W.R."/>
            <person name="Alverson A.J."/>
        </authorList>
    </citation>
    <scope>NUCLEOTIDE SEQUENCE [LARGE SCALE GENOMIC DNA]</scope>
    <source>
        <strain evidence="3 4">AJA010-31</strain>
    </source>
</reference>
<feature type="compositionally biased region" description="Polar residues" evidence="1">
    <location>
        <begin position="106"/>
        <end position="115"/>
    </location>
</feature>
<keyword evidence="4" id="KW-1185">Reference proteome</keyword>
<evidence type="ECO:0000313" key="3">
    <source>
        <dbReference type="EMBL" id="KAL3789119.1"/>
    </source>
</evidence>
<dbReference type="AlphaFoldDB" id="A0ABD3PNC8"/>
<proteinExistence type="predicted"/>
<protein>
    <submittedName>
        <fullName evidence="3">Uncharacterized protein</fullName>
    </submittedName>
</protein>
<evidence type="ECO:0000313" key="4">
    <source>
        <dbReference type="Proteomes" id="UP001530400"/>
    </source>
</evidence>
<evidence type="ECO:0000256" key="2">
    <source>
        <dbReference type="SAM" id="SignalP"/>
    </source>
</evidence>
<name>A0ABD3PNC8_9STRA</name>
<feature type="region of interest" description="Disordered" evidence="1">
    <location>
        <begin position="106"/>
        <end position="157"/>
    </location>
</feature>
<dbReference type="Proteomes" id="UP001530400">
    <property type="component" value="Unassembled WGS sequence"/>
</dbReference>
<gene>
    <name evidence="3" type="ORF">ACHAWO_012652</name>
</gene>
<comment type="caution">
    <text evidence="3">The sequence shown here is derived from an EMBL/GenBank/DDBJ whole genome shotgun (WGS) entry which is preliminary data.</text>
</comment>
<dbReference type="EMBL" id="JALLPJ020000538">
    <property type="protein sequence ID" value="KAL3789119.1"/>
    <property type="molecule type" value="Genomic_DNA"/>
</dbReference>
<feature type="compositionally biased region" description="Basic and acidic residues" evidence="1">
    <location>
        <begin position="117"/>
        <end position="149"/>
    </location>
</feature>
<accession>A0ABD3PNC8</accession>
<keyword evidence="2" id="KW-0732">Signal</keyword>
<feature type="chain" id="PRO_5044804577" evidence="2">
    <location>
        <begin position="19"/>
        <end position="609"/>
    </location>
</feature>
<feature type="signal peptide" evidence="2">
    <location>
        <begin position="1"/>
        <end position="18"/>
    </location>
</feature>